<gene>
    <name evidence="5" type="ORF">RNC47_09690</name>
</gene>
<evidence type="ECO:0000313" key="6">
    <source>
        <dbReference type="Proteomes" id="UP001183420"/>
    </source>
</evidence>
<protein>
    <submittedName>
        <fullName evidence="5">Helix-turn-helix domain-containing protein</fullName>
    </submittedName>
</protein>
<keyword evidence="1" id="KW-0805">Transcription regulation</keyword>
<keyword evidence="6" id="KW-1185">Reference proteome</keyword>
<evidence type="ECO:0000256" key="2">
    <source>
        <dbReference type="ARBA" id="ARBA00023125"/>
    </source>
</evidence>
<evidence type="ECO:0000256" key="3">
    <source>
        <dbReference type="ARBA" id="ARBA00023163"/>
    </source>
</evidence>
<evidence type="ECO:0000256" key="1">
    <source>
        <dbReference type="ARBA" id="ARBA00023015"/>
    </source>
</evidence>
<proteinExistence type="predicted"/>
<dbReference type="Gene3D" id="1.10.10.60">
    <property type="entry name" value="Homeodomain-like"/>
    <property type="match status" value="1"/>
</dbReference>
<keyword evidence="2" id="KW-0238">DNA-binding</keyword>
<evidence type="ECO:0000259" key="4">
    <source>
        <dbReference type="PROSITE" id="PS01124"/>
    </source>
</evidence>
<dbReference type="InterPro" id="IPR009057">
    <property type="entry name" value="Homeodomain-like_sf"/>
</dbReference>
<dbReference type="PANTHER" id="PTHR46796">
    <property type="entry name" value="HTH-TYPE TRANSCRIPTIONAL ACTIVATOR RHAS-RELATED"/>
    <property type="match status" value="1"/>
</dbReference>
<dbReference type="EMBL" id="JAVREM010000007">
    <property type="protein sequence ID" value="MDT0318606.1"/>
    <property type="molecule type" value="Genomic_DNA"/>
</dbReference>
<dbReference type="Pfam" id="PF02311">
    <property type="entry name" value="AraC_binding"/>
    <property type="match status" value="1"/>
</dbReference>
<comment type="caution">
    <text evidence="5">The sequence shown here is derived from an EMBL/GenBank/DDBJ whole genome shotgun (WGS) entry which is preliminary data.</text>
</comment>
<dbReference type="SUPFAM" id="SSF46689">
    <property type="entry name" value="Homeodomain-like"/>
    <property type="match status" value="2"/>
</dbReference>
<dbReference type="InterPro" id="IPR037923">
    <property type="entry name" value="HTH-like"/>
</dbReference>
<reference evidence="6" key="1">
    <citation type="submission" date="2023-07" db="EMBL/GenBank/DDBJ databases">
        <title>30 novel species of actinomycetes from the DSMZ collection.</title>
        <authorList>
            <person name="Nouioui I."/>
        </authorList>
    </citation>
    <scope>NUCLEOTIDE SEQUENCE [LARGE SCALE GENOMIC DNA]</scope>
    <source>
        <strain evidence="6">DSM 44918</strain>
    </source>
</reference>
<accession>A0ABU2LLZ1</accession>
<dbReference type="RefSeq" id="WP_311597377.1">
    <property type="nucleotide sequence ID" value="NZ_JAVREM010000007.1"/>
</dbReference>
<dbReference type="InterPro" id="IPR050204">
    <property type="entry name" value="AraC_XylS_family_regulators"/>
</dbReference>
<sequence length="277" mass="31153">MEDSAVHGQRPRAESRSPVIDQLEGGRLREGPEYATFRSRGTTDWLLIHTLAGAGQLTGVDGSLRTAVGDAVLLRPGVLHDYRTAPDETCWEIVFSHFHPRRAWLPLLDWPQPVAGVGRIRTGGEVHRRVAATLTRAAHVGAGTLRQATAFAMNALEEALLWCDTQNPLTARMDERLLRVIDHVDAHLAEPLTVDRLAASVHLSPSRLTRLFVEHLGTSPQRYVERQRMTLAKQLLDLTNRPVAAIARELGWRDPLYFSQRFRRFTGLSPTAYRQRR</sequence>
<feature type="domain" description="HTH araC/xylS-type" evidence="4">
    <location>
        <begin position="178"/>
        <end position="276"/>
    </location>
</feature>
<dbReference type="SUPFAM" id="SSF51215">
    <property type="entry name" value="Regulatory protein AraC"/>
    <property type="match status" value="1"/>
</dbReference>
<dbReference type="InterPro" id="IPR018060">
    <property type="entry name" value="HTH_AraC"/>
</dbReference>
<dbReference type="Proteomes" id="UP001183420">
    <property type="component" value="Unassembled WGS sequence"/>
</dbReference>
<evidence type="ECO:0000313" key="5">
    <source>
        <dbReference type="EMBL" id="MDT0318606.1"/>
    </source>
</evidence>
<keyword evidence="3" id="KW-0804">Transcription</keyword>
<dbReference type="PROSITE" id="PS01124">
    <property type="entry name" value="HTH_ARAC_FAMILY_2"/>
    <property type="match status" value="1"/>
</dbReference>
<dbReference type="Pfam" id="PF12833">
    <property type="entry name" value="HTH_18"/>
    <property type="match status" value="1"/>
</dbReference>
<dbReference type="InterPro" id="IPR003313">
    <property type="entry name" value="AraC-bd"/>
</dbReference>
<name>A0ABU2LLZ1_9ACTN</name>
<organism evidence="5 6">
    <name type="scientific">Streptomyces millisiae</name>
    <dbReference type="NCBI Taxonomy" id="3075542"/>
    <lineage>
        <taxon>Bacteria</taxon>
        <taxon>Bacillati</taxon>
        <taxon>Actinomycetota</taxon>
        <taxon>Actinomycetes</taxon>
        <taxon>Kitasatosporales</taxon>
        <taxon>Streptomycetaceae</taxon>
        <taxon>Streptomyces</taxon>
    </lineage>
</organism>
<dbReference type="SMART" id="SM00342">
    <property type="entry name" value="HTH_ARAC"/>
    <property type="match status" value="1"/>
</dbReference>
<dbReference type="Gene3D" id="2.60.120.280">
    <property type="entry name" value="Regulatory protein AraC"/>
    <property type="match status" value="1"/>
</dbReference>